<keyword evidence="2" id="KW-0812">Transmembrane</keyword>
<evidence type="ECO:0000256" key="6">
    <source>
        <dbReference type="SAM" id="SignalP"/>
    </source>
</evidence>
<proteinExistence type="predicted"/>
<reference evidence="7 8" key="1">
    <citation type="submission" date="2020-08" db="EMBL/GenBank/DDBJ databases">
        <title>Genomic Encyclopedia of Type Strains, Phase IV (KMG-IV): sequencing the most valuable type-strain genomes for metagenomic binning, comparative biology and taxonomic classification.</title>
        <authorList>
            <person name="Goeker M."/>
        </authorList>
    </citation>
    <scope>NUCLEOTIDE SEQUENCE [LARGE SCALE GENOMIC DNA]</scope>
    <source>
        <strain evidence="7 8">DSM 29007</strain>
    </source>
</reference>
<dbReference type="GO" id="GO:0016020">
    <property type="term" value="C:membrane"/>
    <property type="evidence" value="ECO:0007669"/>
    <property type="project" value="UniProtKB-SubCell"/>
</dbReference>
<name>A0A841H1C3_9BACT</name>
<protein>
    <submittedName>
        <fullName evidence="7">TonB family protein</fullName>
    </submittedName>
</protein>
<dbReference type="SUPFAM" id="SSF74653">
    <property type="entry name" value="TolA/TonB C-terminal domain"/>
    <property type="match status" value="1"/>
</dbReference>
<keyword evidence="6" id="KW-0732">Signal</keyword>
<keyword evidence="3" id="KW-1133">Transmembrane helix</keyword>
<dbReference type="InterPro" id="IPR006260">
    <property type="entry name" value="TonB/TolA_C"/>
</dbReference>
<keyword evidence="4" id="KW-0472">Membrane</keyword>
<dbReference type="AlphaFoldDB" id="A0A841H1C3"/>
<evidence type="ECO:0000313" key="7">
    <source>
        <dbReference type="EMBL" id="MBB6071774.1"/>
    </source>
</evidence>
<accession>A0A841H1C3</accession>
<evidence type="ECO:0000256" key="3">
    <source>
        <dbReference type="ARBA" id="ARBA00022989"/>
    </source>
</evidence>
<dbReference type="NCBIfam" id="TIGR01352">
    <property type="entry name" value="tonB_Cterm"/>
    <property type="match status" value="1"/>
</dbReference>
<feature type="chain" id="PRO_5032566436" evidence="6">
    <location>
        <begin position="26"/>
        <end position="249"/>
    </location>
</feature>
<evidence type="ECO:0000256" key="2">
    <source>
        <dbReference type="ARBA" id="ARBA00022692"/>
    </source>
</evidence>
<dbReference type="Gene3D" id="3.30.1150.10">
    <property type="match status" value="1"/>
</dbReference>
<feature type="signal peptide" evidence="6">
    <location>
        <begin position="1"/>
        <end position="25"/>
    </location>
</feature>
<dbReference type="RefSeq" id="WP_170032538.1">
    <property type="nucleotide sequence ID" value="NZ_JABDTL010000001.1"/>
</dbReference>
<evidence type="ECO:0000256" key="1">
    <source>
        <dbReference type="ARBA" id="ARBA00004167"/>
    </source>
</evidence>
<dbReference type="Proteomes" id="UP000582837">
    <property type="component" value="Unassembled WGS sequence"/>
</dbReference>
<comment type="caution">
    <text evidence="7">The sequence shown here is derived from an EMBL/GenBank/DDBJ whole genome shotgun (WGS) entry which is preliminary data.</text>
</comment>
<feature type="region of interest" description="Disordered" evidence="5">
    <location>
        <begin position="29"/>
        <end position="54"/>
    </location>
</feature>
<keyword evidence="8" id="KW-1185">Reference proteome</keyword>
<organism evidence="7 8">
    <name type="scientific">Longimicrobium terrae</name>
    <dbReference type="NCBI Taxonomy" id="1639882"/>
    <lineage>
        <taxon>Bacteria</taxon>
        <taxon>Pseudomonadati</taxon>
        <taxon>Gemmatimonadota</taxon>
        <taxon>Longimicrobiia</taxon>
        <taxon>Longimicrobiales</taxon>
        <taxon>Longimicrobiaceae</taxon>
        <taxon>Longimicrobium</taxon>
    </lineage>
</organism>
<comment type="subcellular location">
    <subcellularLocation>
        <location evidence="1">Membrane</location>
        <topology evidence="1">Single-pass membrane protein</topology>
    </subcellularLocation>
</comment>
<gene>
    <name evidence="7" type="ORF">HNQ61_003413</name>
</gene>
<dbReference type="PROSITE" id="PS51257">
    <property type="entry name" value="PROKAR_LIPOPROTEIN"/>
    <property type="match status" value="1"/>
</dbReference>
<evidence type="ECO:0000313" key="8">
    <source>
        <dbReference type="Proteomes" id="UP000582837"/>
    </source>
</evidence>
<evidence type="ECO:0000256" key="4">
    <source>
        <dbReference type="ARBA" id="ARBA00023136"/>
    </source>
</evidence>
<dbReference type="EMBL" id="JACHIA010000010">
    <property type="protein sequence ID" value="MBB6071774.1"/>
    <property type="molecule type" value="Genomic_DNA"/>
</dbReference>
<evidence type="ECO:0000256" key="5">
    <source>
        <dbReference type="SAM" id="MobiDB-lite"/>
    </source>
</evidence>
<sequence length="249" mass="26857">MPISPRILLVGASLMAAACAPFASAADESSQLSDARADSDRGCRGAGAPRELPSADAMVDSAALSTELARLWSQAGQPAGHVLLAMRYDEDGTNVRRDVMEHRVTDALADSVQRLVFAARRTTQPAEREWGVRMRVDLGARPVLRVARSQECRAEPVQRSDPALAGTYSGWGDIRDSAPPPTMAEGGLVWVRVALDESGRVTDAHVERSAARVFANQRLLQYVRMIAFNPATVDGYPVPGEATIPLRVR</sequence>